<protein>
    <submittedName>
        <fullName evidence="1">Uncharacterized protein</fullName>
    </submittedName>
</protein>
<sequence>MASNLCNLSFSWNNDRPPTGVTKFTYLDLTDANADLENGLELSGDERFAEDIESSNQTQILLTRHNSDEDSKHCIFQLTCPNPEFAQVNGISIVSESRTLEISSTDKGYLTTLRGKKVAESSQSSIQGLNTVNLYSCFYYFEESFPSLTIKFLSLGQRSSFFVQRIRINMLQHGLQSPRVNGTLDVGKLKKDIEDMGSTMSERAKDFMATLEQYEKNKMGKMNGILGSSLKSNSVGDNSNGLSSIMNSILGAGTMKSLSNPKVGSDGDKQDLFSILNSVCGSVANLRAPSVKQNTELCEATLSCDAETSNAMDTDAAQPSSHTLDLVNEKVERLRSDLKEELSEIRQEMFTKVEDVKSELNQKLDLVLNMLSALQPTKENT</sequence>
<keyword evidence="2" id="KW-1185">Reference proteome</keyword>
<dbReference type="AlphaFoldDB" id="A0A3S1BDF5"/>
<reference evidence="1 2" key="1">
    <citation type="submission" date="2019-01" db="EMBL/GenBank/DDBJ databases">
        <title>A draft genome assembly of the solar-powered sea slug Elysia chlorotica.</title>
        <authorList>
            <person name="Cai H."/>
            <person name="Li Q."/>
            <person name="Fang X."/>
            <person name="Li J."/>
            <person name="Curtis N.E."/>
            <person name="Altenburger A."/>
            <person name="Shibata T."/>
            <person name="Feng M."/>
            <person name="Maeda T."/>
            <person name="Schwartz J.A."/>
            <person name="Shigenobu S."/>
            <person name="Lundholm N."/>
            <person name="Nishiyama T."/>
            <person name="Yang H."/>
            <person name="Hasebe M."/>
            <person name="Li S."/>
            <person name="Pierce S.K."/>
            <person name="Wang J."/>
        </authorList>
    </citation>
    <scope>NUCLEOTIDE SEQUENCE [LARGE SCALE GENOMIC DNA]</scope>
    <source>
        <strain evidence="1">EC2010</strain>
        <tissue evidence="1">Whole organism of an adult</tissue>
    </source>
</reference>
<comment type="caution">
    <text evidence="1">The sequence shown here is derived from an EMBL/GenBank/DDBJ whole genome shotgun (WGS) entry which is preliminary data.</text>
</comment>
<dbReference type="OrthoDB" id="5981473at2759"/>
<evidence type="ECO:0000313" key="1">
    <source>
        <dbReference type="EMBL" id="RUS81406.1"/>
    </source>
</evidence>
<dbReference type="Proteomes" id="UP000271974">
    <property type="component" value="Unassembled WGS sequence"/>
</dbReference>
<dbReference type="EMBL" id="RQTK01000339">
    <property type="protein sequence ID" value="RUS81406.1"/>
    <property type="molecule type" value="Genomic_DNA"/>
</dbReference>
<proteinExistence type="predicted"/>
<dbReference type="PANTHER" id="PTHR14787">
    <property type="entry name" value="C10ORF188 FAMILY MEMBER"/>
    <property type="match status" value="1"/>
</dbReference>
<dbReference type="PANTHER" id="PTHR14787:SF1">
    <property type="entry name" value="ATPASE PAAT"/>
    <property type="match status" value="1"/>
</dbReference>
<gene>
    <name evidence="1" type="ORF">EGW08_010844</name>
</gene>
<dbReference type="Pfam" id="PF14958">
    <property type="entry name" value="PAAT-like"/>
    <property type="match status" value="1"/>
</dbReference>
<name>A0A3S1BDF5_ELYCH</name>
<evidence type="ECO:0000313" key="2">
    <source>
        <dbReference type="Proteomes" id="UP000271974"/>
    </source>
</evidence>
<accession>A0A3S1BDF5</accession>
<organism evidence="1 2">
    <name type="scientific">Elysia chlorotica</name>
    <name type="common">Eastern emerald elysia</name>
    <name type="synonym">Sea slug</name>
    <dbReference type="NCBI Taxonomy" id="188477"/>
    <lineage>
        <taxon>Eukaryota</taxon>
        <taxon>Metazoa</taxon>
        <taxon>Spiralia</taxon>
        <taxon>Lophotrochozoa</taxon>
        <taxon>Mollusca</taxon>
        <taxon>Gastropoda</taxon>
        <taxon>Heterobranchia</taxon>
        <taxon>Euthyneura</taxon>
        <taxon>Panpulmonata</taxon>
        <taxon>Sacoglossa</taxon>
        <taxon>Placobranchoidea</taxon>
        <taxon>Plakobranchidae</taxon>
        <taxon>Elysia</taxon>
    </lineage>
</organism>
<dbReference type="InterPro" id="IPR028043">
    <property type="entry name" value="PAAT-like"/>
</dbReference>